<evidence type="ECO:0000313" key="1">
    <source>
        <dbReference type="EMBL" id="CAD1565335.1"/>
    </source>
</evidence>
<gene>
    <name evidence="1" type="ORF">BBRV_LOCUS83605</name>
</gene>
<proteinExistence type="predicted"/>
<reference evidence="1" key="1">
    <citation type="submission" date="2020-07" db="EMBL/GenBank/DDBJ databases">
        <authorList>
            <person name="Ferguson B K."/>
        </authorList>
    </citation>
    <scope>NUCLEOTIDE SEQUENCE</scope>
    <source>
        <strain evidence="1">L06</strain>
    </source>
</reference>
<dbReference type="AlphaFoldDB" id="A0A6V7KM12"/>
<name>A0A6V7KM12_9HYME</name>
<organism evidence="1">
    <name type="scientific">Bracon brevicornis</name>
    <dbReference type="NCBI Taxonomy" id="1563983"/>
    <lineage>
        <taxon>Eukaryota</taxon>
        <taxon>Metazoa</taxon>
        <taxon>Ecdysozoa</taxon>
        <taxon>Arthropoda</taxon>
        <taxon>Hexapoda</taxon>
        <taxon>Insecta</taxon>
        <taxon>Pterygota</taxon>
        <taxon>Neoptera</taxon>
        <taxon>Endopterygota</taxon>
        <taxon>Hymenoptera</taxon>
        <taxon>Apocrita</taxon>
        <taxon>Ichneumonoidea</taxon>
        <taxon>Braconidae</taxon>
        <taxon>Braconinae</taxon>
        <taxon>Bracon</taxon>
    </lineage>
</organism>
<dbReference type="EMBL" id="CADCXW020000162">
    <property type="protein sequence ID" value="CAD1565335.1"/>
    <property type="molecule type" value="Genomic_DNA"/>
</dbReference>
<protein>
    <submittedName>
        <fullName evidence="1">Uncharacterized protein</fullName>
    </submittedName>
</protein>
<accession>A0A6V7KM12</accession>
<sequence length="187" mass="21314">MEHARKMVLIPEESINRYRNDNVDSLKATESESSVLPSIQTPGDPISRLDSQMHYILNAEYPLSDYDKWNKLKKVLRKYLYHKSRDEEPMDNRDITKIQAGHPLRSDQFHTAGDVETTVSAEVERSNIGRYGEDLIINGLPKLFKGEGCGLLKFIKITDSNKRLTWNLQGEVILDGKKIAGSKTLLI</sequence>